<gene>
    <name evidence="1" type="ORF">CWS72_20790</name>
</gene>
<protein>
    <submittedName>
        <fullName evidence="1">Uncharacterized protein</fullName>
    </submittedName>
</protein>
<dbReference type="SUPFAM" id="SSF143631">
    <property type="entry name" value="ApbE-like"/>
    <property type="match status" value="1"/>
</dbReference>
<dbReference type="InterPro" id="IPR007183">
    <property type="entry name" value="UPF0280"/>
</dbReference>
<dbReference type="InterPro" id="IPR003374">
    <property type="entry name" value="ApbE-like_sf"/>
</dbReference>
<dbReference type="PIRSF" id="PIRSF006421">
    <property type="entry name" value="UCP006421"/>
    <property type="match status" value="1"/>
</dbReference>
<reference evidence="2" key="1">
    <citation type="submission" date="2017-12" db="EMBL/GenBank/DDBJ databases">
        <title>Draft genome sequence of Telmatospirillum siberiense 26-4b1T, an acidotolerant peatland alphaproteobacterium potentially involved in sulfur cycling.</title>
        <authorList>
            <person name="Hausmann B."/>
            <person name="Pjevac P."/>
            <person name="Schreck K."/>
            <person name="Herbold C.W."/>
            <person name="Daims H."/>
            <person name="Wagner M."/>
            <person name="Pester M."/>
            <person name="Loy A."/>
        </authorList>
    </citation>
    <scope>NUCLEOTIDE SEQUENCE [LARGE SCALE GENOMIC DNA]</scope>
    <source>
        <strain evidence="2">26-4b1</strain>
    </source>
</reference>
<sequence length="289" mass="29724">MTARATLLADRRRLHLQHGPIDLVVEAFGEPAEVARAYVQAEARFHPILPVLAAQLPILRSFARPGLPVDGAVARAMLGAVLPLADHFITPMAAVAGAVADHVLAAMLDGRRLSRAYVNNGGDIAFHLASGRSFRIGVVSRIDGGAVDAHAVIGAAQPVRGIATSGAGGRSFSLGIADSVTVLGRNAAEADAAATVIANAVDLPGHPAVSRRPARDLDPDSDLGDRSVTVAVGPLDEADCRRAIAAGVEKARILLRRGLIGGAKLSLRGVVEVVGGGVFLPSDERAECA</sequence>
<dbReference type="RefSeq" id="WP_101252557.1">
    <property type="nucleotide sequence ID" value="NZ_PIUM01000029.1"/>
</dbReference>
<comment type="caution">
    <text evidence="1">The sequence shown here is derived from an EMBL/GenBank/DDBJ whole genome shotgun (WGS) entry which is preliminary data.</text>
</comment>
<dbReference type="Proteomes" id="UP000233293">
    <property type="component" value="Unassembled WGS sequence"/>
</dbReference>
<accession>A0A2N3PQF7</accession>
<proteinExistence type="predicted"/>
<dbReference type="EMBL" id="PIUM01000029">
    <property type="protein sequence ID" value="PKU22624.1"/>
    <property type="molecule type" value="Genomic_DNA"/>
</dbReference>
<name>A0A2N3PQF7_9PROT</name>
<dbReference type="Gene3D" id="3.10.520.10">
    <property type="entry name" value="ApbE-like domains"/>
    <property type="match status" value="1"/>
</dbReference>
<organism evidence="1 2">
    <name type="scientific">Telmatospirillum siberiense</name>
    <dbReference type="NCBI Taxonomy" id="382514"/>
    <lineage>
        <taxon>Bacteria</taxon>
        <taxon>Pseudomonadati</taxon>
        <taxon>Pseudomonadota</taxon>
        <taxon>Alphaproteobacteria</taxon>
        <taxon>Rhodospirillales</taxon>
        <taxon>Rhodospirillaceae</taxon>
        <taxon>Telmatospirillum</taxon>
    </lineage>
</organism>
<dbReference type="AlphaFoldDB" id="A0A2N3PQF7"/>
<keyword evidence="2" id="KW-1185">Reference proteome</keyword>
<dbReference type="NCBIfam" id="NF003322">
    <property type="entry name" value="PRK04334.1-2"/>
    <property type="match status" value="1"/>
</dbReference>
<evidence type="ECO:0000313" key="2">
    <source>
        <dbReference type="Proteomes" id="UP000233293"/>
    </source>
</evidence>
<dbReference type="OrthoDB" id="9814719at2"/>
<evidence type="ECO:0000313" key="1">
    <source>
        <dbReference type="EMBL" id="PKU22624.1"/>
    </source>
</evidence>